<dbReference type="SUPFAM" id="SSF50475">
    <property type="entry name" value="FMN-binding split barrel"/>
    <property type="match status" value="1"/>
</dbReference>
<keyword evidence="1" id="KW-0560">Oxidoreductase</keyword>
<reference evidence="3 4" key="1">
    <citation type="submission" date="2020-08" db="EMBL/GenBank/DDBJ databases">
        <title>Sequencing the genomes of 1000 actinobacteria strains.</title>
        <authorList>
            <person name="Klenk H.-P."/>
        </authorList>
    </citation>
    <scope>NUCLEOTIDE SEQUENCE [LARGE SCALE GENOMIC DNA]</scope>
    <source>
        <strain evidence="3 4">DSM 45084</strain>
    </source>
</reference>
<feature type="domain" description="Pyridoxamine 5'-phosphate oxidase N-terminal" evidence="2">
    <location>
        <begin position="6"/>
        <end position="127"/>
    </location>
</feature>
<dbReference type="Proteomes" id="UP000542674">
    <property type="component" value="Unassembled WGS sequence"/>
</dbReference>
<dbReference type="PANTHER" id="PTHR35176:SF6">
    <property type="entry name" value="HEME OXYGENASE HI_0854-RELATED"/>
    <property type="match status" value="1"/>
</dbReference>
<sequence length="131" mass="14324">MAVTLSETTRALVDAPNYATIVTLGRDGHPQTSVMWITRDGDDLLFSTVGSRQKAVNLRRDPRASVNVWDSANPESYVEIRGTVSVTPDEGRTLLNALALKYTGKAYPTEAPEVERVVLRLTPQRVAGNAK</sequence>
<dbReference type="InterPro" id="IPR012349">
    <property type="entry name" value="Split_barrel_FMN-bd"/>
</dbReference>
<dbReference type="NCBIfam" id="TIGR03618">
    <property type="entry name" value="Rv1155_F420"/>
    <property type="match status" value="1"/>
</dbReference>
<dbReference type="InterPro" id="IPR011576">
    <property type="entry name" value="Pyridox_Oxase_N"/>
</dbReference>
<dbReference type="GO" id="GO:0070967">
    <property type="term" value="F:coenzyme F420 binding"/>
    <property type="evidence" value="ECO:0007669"/>
    <property type="project" value="TreeGrafter"/>
</dbReference>
<organism evidence="3 4">
    <name type="scientific">Saccharothrix violaceirubra</name>
    <dbReference type="NCBI Taxonomy" id="413306"/>
    <lineage>
        <taxon>Bacteria</taxon>
        <taxon>Bacillati</taxon>
        <taxon>Actinomycetota</taxon>
        <taxon>Actinomycetes</taxon>
        <taxon>Pseudonocardiales</taxon>
        <taxon>Pseudonocardiaceae</taxon>
        <taxon>Saccharothrix</taxon>
    </lineage>
</organism>
<evidence type="ECO:0000259" key="2">
    <source>
        <dbReference type="Pfam" id="PF01243"/>
    </source>
</evidence>
<dbReference type="RefSeq" id="WP_184674587.1">
    <property type="nucleotide sequence ID" value="NZ_BAABAI010000043.1"/>
</dbReference>
<dbReference type="GO" id="GO:0005829">
    <property type="term" value="C:cytosol"/>
    <property type="evidence" value="ECO:0007669"/>
    <property type="project" value="TreeGrafter"/>
</dbReference>
<dbReference type="InterPro" id="IPR052019">
    <property type="entry name" value="F420H2_bilvrd_red/Heme_oxyg"/>
</dbReference>
<evidence type="ECO:0000313" key="3">
    <source>
        <dbReference type="EMBL" id="MBB4968844.1"/>
    </source>
</evidence>
<dbReference type="Pfam" id="PF01243">
    <property type="entry name" value="PNPOx_N"/>
    <property type="match status" value="1"/>
</dbReference>
<evidence type="ECO:0000256" key="1">
    <source>
        <dbReference type="ARBA" id="ARBA00023002"/>
    </source>
</evidence>
<evidence type="ECO:0000313" key="4">
    <source>
        <dbReference type="Proteomes" id="UP000542674"/>
    </source>
</evidence>
<dbReference type="Gene3D" id="2.30.110.10">
    <property type="entry name" value="Electron Transport, Fmn-binding Protein, Chain A"/>
    <property type="match status" value="1"/>
</dbReference>
<name>A0A7W7T958_9PSEU</name>
<dbReference type="GO" id="GO:0016627">
    <property type="term" value="F:oxidoreductase activity, acting on the CH-CH group of donors"/>
    <property type="evidence" value="ECO:0007669"/>
    <property type="project" value="TreeGrafter"/>
</dbReference>
<protein>
    <submittedName>
        <fullName evidence="3">PPOX class probable F420-dependent enzyme</fullName>
    </submittedName>
</protein>
<dbReference type="AlphaFoldDB" id="A0A7W7T958"/>
<gene>
    <name evidence="3" type="ORF">F4559_006203</name>
</gene>
<dbReference type="PANTHER" id="PTHR35176">
    <property type="entry name" value="HEME OXYGENASE HI_0854-RELATED"/>
    <property type="match status" value="1"/>
</dbReference>
<comment type="caution">
    <text evidence="3">The sequence shown here is derived from an EMBL/GenBank/DDBJ whole genome shotgun (WGS) entry which is preliminary data.</text>
</comment>
<accession>A0A7W7T958</accession>
<keyword evidence="4" id="KW-1185">Reference proteome</keyword>
<dbReference type="EMBL" id="JACHJS010000001">
    <property type="protein sequence ID" value="MBB4968844.1"/>
    <property type="molecule type" value="Genomic_DNA"/>
</dbReference>
<dbReference type="InterPro" id="IPR019920">
    <property type="entry name" value="F420-binding_dom_put"/>
</dbReference>
<proteinExistence type="predicted"/>